<evidence type="ECO:0000313" key="1">
    <source>
        <dbReference type="EMBL" id="KAJ8949448.1"/>
    </source>
</evidence>
<dbReference type="AlphaFoldDB" id="A0AAV8YET7"/>
<dbReference type="Proteomes" id="UP001162162">
    <property type="component" value="Unassembled WGS sequence"/>
</dbReference>
<reference evidence="1" key="1">
    <citation type="journal article" date="2023" name="Insect Mol. Biol.">
        <title>Genome sequencing provides insights into the evolution of gene families encoding plant cell wall-degrading enzymes in longhorned beetles.</title>
        <authorList>
            <person name="Shin N.R."/>
            <person name="Okamura Y."/>
            <person name="Kirsch R."/>
            <person name="Pauchet Y."/>
        </authorList>
    </citation>
    <scope>NUCLEOTIDE SEQUENCE</scope>
    <source>
        <strain evidence="1">AMC_N1</strain>
    </source>
</reference>
<keyword evidence="2" id="KW-1185">Reference proteome</keyword>
<comment type="caution">
    <text evidence="1">The sequence shown here is derived from an EMBL/GenBank/DDBJ whole genome shotgun (WGS) entry which is preliminary data.</text>
</comment>
<gene>
    <name evidence="1" type="ORF">NQ318_007549</name>
</gene>
<evidence type="ECO:0000313" key="2">
    <source>
        <dbReference type="Proteomes" id="UP001162162"/>
    </source>
</evidence>
<dbReference type="EMBL" id="JAPWTK010000118">
    <property type="protein sequence ID" value="KAJ8949448.1"/>
    <property type="molecule type" value="Genomic_DNA"/>
</dbReference>
<sequence length="63" mass="7388">MPGESWCMGLMKRHPQLTIKLAENTKRVRAALTYEIIEEYFRNVAEVIKDIPAQNIVNYDKFC</sequence>
<proteinExistence type="predicted"/>
<protein>
    <submittedName>
        <fullName evidence="1">Uncharacterized protein</fullName>
    </submittedName>
</protein>
<accession>A0AAV8YET7</accession>
<name>A0AAV8YET7_9CUCU</name>
<organism evidence="1 2">
    <name type="scientific">Aromia moschata</name>
    <dbReference type="NCBI Taxonomy" id="1265417"/>
    <lineage>
        <taxon>Eukaryota</taxon>
        <taxon>Metazoa</taxon>
        <taxon>Ecdysozoa</taxon>
        <taxon>Arthropoda</taxon>
        <taxon>Hexapoda</taxon>
        <taxon>Insecta</taxon>
        <taxon>Pterygota</taxon>
        <taxon>Neoptera</taxon>
        <taxon>Endopterygota</taxon>
        <taxon>Coleoptera</taxon>
        <taxon>Polyphaga</taxon>
        <taxon>Cucujiformia</taxon>
        <taxon>Chrysomeloidea</taxon>
        <taxon>Cerambycidae</taxon>
        <taxon>Cerambycinae</taxon>
        <taxon>Callichromatini</taxon>
        <taxon>Aromia</taxon>
    </lineage>
</organism>